<dbReference type="SUPFAM" id="SSF48452">
    <property type="entry name" value="TPR-like"/>
    <property type="match status" value="1"/>
</dbReference>
<evidence type="ECO:0000259" key="1">
    <source>
        <dbReference type="PROSITE" id="PS50943"/>
    </source>
</evidence>
<dbReference type="RefSeq" id="WP_159455159.1">
    <property type="nucleotide sequence ID" value="NZ_FWZT01000003.1"/>
</dbReference>
<evidence type="ECO:0000313" key="2">
    <source>
        <dbReference type="EMBL" id="SMF00906.1"/>
    </source>
</evidence>
<dbReference type="InterPro" id="IPR010982">
    <property type="entry name" value="Lambda_DNA-bd_dom_sf"/>
</dbReference>
<dbReference type="Gene3D" id="1.10.260.40">
    <property type="entry name" value="lambda repressor-like DNA-binding domains"/>
    <property type="match status" value="1"/>
</dbReference>
<gene>
    <name evidence="2" type="ORF">SAMN06296036_103147</name>
</gene>
<dbReference type="STRING" id="1513793.SAMN06296036_103147"/>
<sequence>MDLKPSTAIIDPEAVKARIAELDLKKWWIAEQIRVDRKTVSRWLNGQVKWVKVENLEALAEILELDVNDISLKSEANLKASAADYKKAAELISSKDMKSMVRSTYNWQLLEYVIKTSMTEELPQDLIGALYLDLAQAFFFQNKIKESAEYVDKCLNIARQLDHELLYWDAMAVKAMTETCFGNIKKAIEYYKRCLNEDPESSREWKNLSNLSGALMYAGEFEEALAVSEAKIQDFQSRKDSQVDEISWAISYLANGSHLADCKHYDRAKESYDKAAEFSERARFSKGIHYTKILRANLESQFSPNEALAVTYEAAHKVLRTIQDDHLYYYYGARIYRSLDQFSKARDLLSEAIQMGRHYPIEKGMFLTELMHTEFSAENHAEAESAYRRAKQSFKKSDATTRLALLQDEYRNCKGKNQY</sequence>
<dbReference type="Proteomes" id="UP000192907">
    <property type="component" value="Unassembled WGS sequence"/>
</dbReference>
<reference evidence="3" key="1">
    <citation type="submission" date="2017-04" db="EMBL/GenBank/DDBJ databases">
        <authorList>
            <person name="Varghese N."/>
            <person name="Submissions S."/>
        </authorList>
    </citation>
    <scope>NUCLEOTIDE SEQUENCE [LARGE SCALE GENOMIC DNA]</scope>
    <source>
        <strain evidence="3">RKEM611</strain>
    </source>
</reference>
<dbReference type="InterPro" id="IPR019734">
    <property type="entry name" value="TPR_rpt"/>
</dbReference>
<keyword evidence="3" id="KW-1185">Reference proteome</keyword>
<dbReference type="PROSITE" id="PS50943">
    <property type="entry name" value="HTH_CROC1"/>
    <property type="match status" value="1"/>
</dbReference>
<name>A0A1Y6BB13_9BACT</name>
<accession>A0A1Y6BB13</accession>
<dbReference type="SMART" id="SM00028">
    <property type="entry name" value="TPR"/>
    <property type="match status" value="4"/>
</dbReference>
<dbReference type="Pfam" id="PF13181">
    <property type="entry name" value="TPR_8"/>
    <property type="match status" value="2"/>
</dbReference>
<evidence type="ECO:0000313" key="3">
    <source>
        <dbReference type="Proteomes" id="UP000192907"/>
    </source>
</evidence>
<proteinExistence type="predicted"/>
<keyword evidence="2" id="KW-0238">DNA-binding</keyword>
<dbReference type="SUPFAM" id="SSF47413">
    <property type="entry name" value="lambda repressor-like DNA-binding domains"/>
    <property type="match status" value="1"/>
</dbReference>
<dbReference type="GO" id="GO:0003677">
    <property type="term" value="F:DNA binding"/>
    <property type="evidence" value="ECO:0007669"/>
    <property type="project" value="UniProtKB-KW"/>
</dbReference>
<dbReference type="EMBL" id="FWZT01000003">
    <property type="protein sequence ID" value="SMF00906.1"/>
    <property type="molecule type" value="Genomic_DNA"/>
</dbReference>
<dbReference type="InterPro" id="IPR011990">
    <property type="entry name" value="TPR-like_helical_dom_sf"/>
</dbReference>
<feature type="domain" description="HTH cro/C1-type" evidence="1">
    <location>
        <begin position="30"/>
        <end position="70"/>
    </location>
</feature>
<dbReference type="AlphaFoldDB" id="A0A1Y6BB13"/>
<protein>
    <submittedName>
        <fullName evidence="2">Cro/C1-type HTH DNA-binding domain-containing protein</fullName>
    </submittedName>
</protein>
<organism evidence="2 3">
    <name type="scientific">Pseudobacteriovorax antillogorgiicola</name>
    <dbReference type="NCBI Taxonomy" id="1513793"/>
    <lineage>
        <taxon>Bacteria</taxon>
        <taxon>Pseudomonadati</taxon>
        <taxon>Bdellovibrionota</taxon>
        <taxon>Oligoflexia</taxon>
        <taxon>Oligoflexales</taxon>
        <taxon>Pseudobacteriovoracaceae</taxon>
        <taxon>Pseudobacteriovorax</taxon>
    </lineage>
</organism>
<dbReference type="InterPro" id="IPR001387">
    <property type="entry name" value="Cro/C1-type_HTH"/>
</dbReference>
<dbReference type="Gene3D" id="1.25.40.10">
    <property type="entry name" value="Tetratricopeptide repeat domain"/>
    <property type="match status" value="2"/>
</dbReference>